<evidence type="ECO:0000313" key="4">
    <source>
        <dbReference type="Proteomes" id="UP001642464"/>
    </source>
</evidence>
<dbReference type="InterPro" id="IPR001623">
    <property type="entry name" value="DnaJ_domain"/>
</dbReference>
<proteinExistence type="predicted"/>
<dbReference type="Proteomes" id="UP001642464">
    <property type="component" value="Unassembled WGS sequence"/>
</dbReference>
<evidence type="ECO:0000259" key="2">
    <source>
        <dbReference type="PROSITE" id="PS50076"/>
    </source>
</evidence>
<keyword evidence="4" id="KW-1185">Reference proteome</keyword>
<dbReference type="PROSITE" id="PS50076">
    <property type="entry name" value="DNAJ_2"/>
    <property type="match status" value="1"/>
</dbReference>
<feature type="compositionally biased region" description="Polar residues" evidence="1">
    <location>
        <begin position="118"/>
        <end position="130"/>
    </location>
</feature>
<dbReference type="SMART" id="SM00271">
    <property type="entry name" value="DnaJ"/>
    <property type="match status" value="1"/>
</dbReference>
<accession>A0ABP0MF75</accession>
<dbReference type="CDD" id="cd06257">
    <property type="entry name" value="DnaJ"/>
    <property type="match status" value="1"/>
</dbReference>
<dbReference type="SUPFAM" id="SSF46565">
    <property type="entry name" value="Chaperone J-domain"/>
    <property type="match status" value="1"/>
</dbReference>
<dbReference type="Pfam" id="PF00226">
    <property type="entry name" value="DnaJ"/>
    <property type="match status" value="1"/>
</dbReference>
<dbReference type="Gene3D" id="1.10.287.110">
    <property type="entry name" value="DnaJ domain"/>
    <property type="match status" value="1"/>
</dbReference>
<dbReference type="PRINTS" id="PR00625">
    <property type="entry name" value="JDOMAIN"/>
</dbReference>
<evidence type="ECO:0000256" key="1">
    <source>
        <dbReference type="SAM" id="MobiDB-lite"/>
    </source>
</evidence>
<protein>
    <submittedName>
        <fullName evidence="3">Chaperone protein DnaJ</fullName>
    </submittedName>
</protein>
<gene>
    <name evidence="3" type="ORF">SCF082_LOCUS27563</name>
</gene>
<feature type="compositionally biased region" description="Polar residues" evidence="1">
    <location>
        <begin position="170"/>
        <end position="185"/>
    </location>
</feature>
<evidence type="ECO:0000313" key="3">
    <source>
        <dbReference type="EMBL" id="CAK9049821.1"/>
    </source>
</evidence>
<dbReference type="EMBL" id="CAXAMM010021391">
    <property type="protein sequence ID" value="CAK9049821.1"/>
    <property type="molecule type" value="Genomic_DNA"/>
</dbReference>
<sequence>VIDFGHGLIDRKPIWSTSSSCDPRLGQEAQPKVHDAPEAKAKVLLPDSAMAKEVSSRLRTIFPAPRLSAKAGSPTATAGGYLVQPPCASMSPKGQVASPKEAFVGLEGAAGTSYVIHTRTSPSKPQTISSPKEAFGGSESQAGGYLLRAPTASTSSKQPKESPTKAFGGSESQGAGTSQPSSPQAKSFFRCPECDTIVMSIDEALMHCGASMAGGQTTSSRMPSGEPVALDEYGKPLIVRVTQPTGERETVVRLPDGQQRTFDADSVKKITSASDLENAKFFDDLSNTELRGLVHEVGQRLLEGSQLYHSRLAELDRLGEVFNLKFFDLDESATARDLDNAYRKLAKKMHPDKNGGTEEAKQRFQAMKERYEALKKKLSEENGDQKSEGGESQSQKEDGKKEDSKNEDGKSIEYDPANKESMVSTVVRMASQLKNIDVQMAILMKELSRVQNPEGTLTECET</sequence>
<name>A0ABP0MF75_9DINO</name>
<feature type="region of interest" description="Disordered" evidence="1">
    <location>
        <begin position="118"/>
        <end position="186"/>
    </location>
</feature>
<feature type="non-terminal residue" evidence="3">
    <location>
        <position position="1"/>
    </location>
</feature>
<reference evidence="3 4" key="1">
    <citation type="submission" date="2024-02" db="EMBL/GenBank/DDBJ databases">
        <authorList>
            <person name="Chen Y."/>
            <person name="Shah S."/>
            <person name="Dougan E. K."/>
            <person name="Thang M."/>
            <person name="Chan C."/>
        </authorList>
    </citation>
    <scope>NUCLEOTIDE SEQUENCE [LARGE SCALE GENOMIC DNA]</scope>
</reference>
<comment type="caution">
    <text evidence="3">The sequence shown here is derived from an EMBL/GenBank/DDBJ whole genome shotgun (WGS) entry which is preliminary data.</text>
</comment>
<dbReference type="InterPro" id="IPR036869">
    <property type="entry name" value="J_dom_sf"/>
</dbReference>
<feature type="compositionally biased region" description="Basic and acidic residues" evidence="1">
    <location>
        <begin position="378"/>
        <end position="418"/>
    </location>
</feature>
<feature type="domain" description="J" evidence="2">
    <location>
        <begin position="322"/>
        <end position="387"/>
    </location>
</feature>
<organism evidence="3 4">
    <name type="scientific">Durusdinium trenchii</name>
    <dbReference type="NCBI Taxonomy" id="1381693"/>
    <lineage>
        <taxon>Eukaryota</taxon>
        <taxon>Sar</taxon>
        <taxon>Alveolata</taxon>
        <taxon>Dinophyceae</taxon>
        <taxon>Suessiales</taxon>
        <taxon>Symbiodiniaceae</taxon>
        <taxon>Durusdinium</taxon>
    </lineage>
</organism>
<feature type="region of interest" description="Disordered" evidence="1">
    <location>
        <begin position="378"/>
        <end position="422"/>
    </location>
</feature>